<accession>A0A0E9XSB1</accession>
<proteinExistence type="predicted"/>
<feature type="compositionally biased region" description="Polar residues" evidence="1">
    <location>
        <begin position="31"/>
        <end position="43"/>
    </location>
</feature>
<sequence>MTCQKDTMKEEKNLRTHKIKFRFIVVQQTSHIHQTGHNKQQFHGQKKKERKKEKKSFSLALSSHTNQLLMVQLKYIHKVTGML</sequence>
<feature type="region of interest" description="Disordered" evidence="1">
    <location>
        <begin position="31"/>
        <end position="57"/>
    </location>
</feature>
<feature type="compositionally biased region" description="Basic residues" evidence="1">
    <location>
        <begin position="44"/>
        <end position="54"/>
    </location>
</feature>
<dbReference type="EMBL" id="GBXM01003852">
    <property type="protein sequence ID" value="JAI04726.1"/>
    <property type="molecule type" value="Transcribed_RNA"/>
</dbReference>
<name>A0A0E9XSB1_ANGAN</name>
<protein>
    <submittedName>
        <fullName evidence="2">Uncharacterized protein</fullName>
    </submittedName>
</protein>
<evidence type="ECO:0000256" key="1">
    <source>
        <dbReference type="SAM" id="MobiDB-lite"/>
    </source>
</evidence>
<reference evidence="2" key="2">
    <citation type="journal article" date="2015" name="Fish Shellfish Immunol.">
        <title>Early steps in the European eel (Anguilla anguilla)-Vibrio vulnificus interaction in the gills: Role of the RtxA13 toxin.</title>
        <authorList>
            <person name="Callol A."/>
            <person name="Pajuelo D."/>
            <person name="Ebbesson L."/>
            <person name="Teles M."/>
            <person name="MacKenzie S."/>
            <person name="Amaro C."/>
        </authorList>
    </citation>
    <scope>NUCLEOTIDE SEQUENCE</scope>
</reference>
<evidence type="ECO:0000313" key="2">
    <source>
        <dbReference type="EMBL" id="JAI04726.1"/>
    </source>
</evidence>
<dbReference type="AlphaFoldDB" id="A0A0E9XSB1"/>
<reference evidence="2" key="1">
    <citation type="submission" date="2014-11" db="EMBL/GenBank/DDBJ databases">
        <authorList>
            <person name="Amaro Gonzalez C."/>
        </authorList>
    </citation>
    <scope>NUCLEOTIDE SEQUENCE</scope>
</reference>
<organism evidence="2">
    <name type="scientific">Anguilla anguilla</name>
    <name type="common">European freshwater eel</name>
    <name type="synonym">Muraena anguilla</name>
    <dbReference type="NCBI Taxonomy" id="7936"/>
    <lineage>
        <taxon>Eukaryota</taxon>
        <taxon>Metazoa</taxon>
        <taxon>Chordata</taxon>
        <taxon>Craniata</taxon>
        <taxon>Vertebrata</taxon>
        <taxon>Euteleostomi</taxon>
        <taxon>Actinopterygii</taxon>
        <taxon>Neopterygii</taxon>
        <taxon>Teleostei</taxon>
        <taxon>Anguilliformes</taxon>
        <taxon>Anguillidae</taxon>
        <taxon>Anguilla</taxon>
    </lineage>
</organism>